<dbReference type="HOGENOM" id="CLU_2436768_0_0_7"/>
<dbReference type="Proteomes" id="UP000007467">
    <property type="component" value="Chromosome"/>
</dbReference>
<organism evidence="1 2">
    <name type="scientific">Helicobacter pylori (strain SouthAfrica7)</name>
    <dbReference type="NCBI Taxonomy" id="907239"/>
    <lineage>
        <taxon>Bacteria</taxon>
        <taxon>Pseudomonadati</taxon>
        <taxon>Campylobacterota</taxon>
        <taxon>Epsilonproteobacteria</taxon>
        <taxon>Campylobacterales</taxon>
        <taxon>Helicobacteraceae</taxon>
        <taxon>Helicobacter</taxon>
    </lineage>
</organism>
<dbReference type="KEGG" id="hes:HPSA_05700"/>
<sequence>MGVFEVILSLNPLSIPLIKDRFLRGYRLVKIKLYWIIKMLKTCDFKMMDFCLRDLQKEFLLEFCRIEVREIALKTPTTRISAKKTHAIFS</sequence>
<reference evidence="2" key="1">
    <citation type="submission" date="2010-11" db="EMBL/GenBank/DDBJ databases">
        <title>Genome sequence of Helicobacter pylori strain SouthAfrica7.</title>
        <authorList>
            <person name="Kersulyte D."/>
            <person name="Segal I."/>
            <person name="Mistry R."/>
            <person name="Berg D.E."/>
        </authorList>
    </citation>
    <scope>NUCLEOTIDE SEQUENCE [LARGE SCALE GENOMIC DNA]</scope>
    <source>
        <strain evidence="2">SouthAfrica7</strain>
    </source>
</reference>
<gene>
    <name evidence="1" type="ordered locus">HPSA_05700</name>
</gene>
<accession>E8QSZ8</accession>
<protein>
    <submittedName>
        <fullName evidence="1">Uncharacterized protein</fullName>
    </submittedName>
</protein>
<dbReference type="EMBL" id="CP002336">
    <property type="protein sequence ID" value="ADU85112.1"/>
    <property type="molecule type" value="Genomic_DNA"/>
</dbReference>
<evidence type="ECO:0000313" key="1">
    <source>
        <dbReference type="EMBL" id="ADU85112.1"/>
    </source>
</evidence>
<evidence type="ECO:0000313" key="2">
    <source>
        <dbReference type="Proteomes" id="UP000007467"/>
    </source>
</evidence>
<dbReference type="RefSeq" id="WP_000537954.1">
    <property type="nucleotide sequence ID" value="NC_017361.1"/>
</dbReference>
<dbReference type="AlphaFoldDB" id="E8QSZ8"/>
<dbReference type="PATRIC" id="fig|907239.3.peg.1163"/>
<proteinExistence type="predicted"/>
<name>E8QSZ8_HELPW</name>
<reference evidence="1 2" key="2">
    <citation type="journal article" date="2013" name="Genome Announc.">
        <title>Genome Sequences of Three hpAfrica2 Strains of Helicobacter pylori.</title>
        <authorList>
            <person name="Duncan S.S."/>
            <person name="Bertoli M.T."/>
            <person name="Kersulyte D."/>
            <person name="Valk P.L."/>
            <person name="Tamma S."/>
            <person name="Segal I."/>
            <person name="McClain M.S."/>
            <person name="Cover T.L."/>
            <person name="Berg D.E."/>
        </authorList>
    </citation>
    <scope>NUCLEOTIDE SEQUENCE [LARGE SCALE GENOMIC DNA]</scope>
    <source>
        <strain evidence="1 2">SouthAfrica7</strain>
    </source>
</reference>